<accession>D7ELE1</accession>
<organism evidence="2 3">
    <name type="scientific">Tribolium castaneum</name>
    <name type="common">Red flour beetle</name>
    <dbReference type="NCBI Taxonomy" id="7070"/>
    <lineage>
        <taxon>Eukaryota</taxon>
        <taxon>Metazoa</taxon>
        <taxon>Ecdysozoa</taxon>
        <taxon>Arthropoda</taxon>
        <taxon>Hexapoda</taxon>
        <taxon>Insecta</taxon>
        <taxon>Pterygota</taxon>
        <taxon>Neoptera</taxon>
        <taxon>Endopterygota</taxon>
        <taxon>Coleoptera</taxon>
        <taxon>Polyphaga</taxon>
        <taxon>Cucujiformia</taxon>
        <taxon>Tenebrionidae</taxon>
        <taxon>Tenebrionidae incertae sedis</taxon>
        <taxon>Tribolium</taxon>
    </lineage>
</organism>
<proteinExistence type="predicted"/>
<keyword evidence="1" id="KW-0812">Transmembrane</keyword>
<feature type="transmembrane region" description="Helical" evidence="1">
    <location>
        <begin position="157"/>
        <end position="181"/>
    </location>
</feature>
<feature type="transmembrane region" description="Helical" evidence="1">
    <location>
        <begin position="214"/>
        <end position="235"/>
    </location>
</feature>
<reference evidence="2 3" key="1">
    <citation type="journal article" date="2008" name="Nature">
        <title>The genome of the model beetle and pest Tribolium castaneum.</title>
        <authorList>
            <consortium name="Tribolium Genome Sequencing Consortium"/>
            <person name="Richards S."/>
            <person name="Gibbs R.A."/>
            <person name="Weinstock G.M."/>
            <person name="Brown S.J."/>
            <person name="Denell R."/>
            <person name="Beeman R.W."/>
            <person name="Gibbs R."/>
            <person name="Beeman R.W."/>
            <person name="Brown S.J."/>
            <person name="Bucher G."/>
            <person name="Friedrich M."/>
            <person name="Grimmelikhuijzen C.J."/>
            <person name="Klingler M."/>
            <person name="Lorenzen M."/>
            <person name="Richards S."/>
            <person name="Roth S."/>
            <person name="Schroder R."/>
            <person name="Tautz D."/>
            <person name="Zdobnov E.M."/>
            <person name="Muzny D."/>
            <person name="Gibbs R.A."/>
            <person name="Weinstock G.M."/>
            <person name="Attaway T."/>
            <person name="Bell S."/>
            <person name="Buhay C.J."/>
            <person name="Chandrabose M.N."/>
            <person name="Chavez D."/>
            <person name="Clerk-Blankenburg K.P."/>
            <person name="Cree A."/>
            <person name="Dao M."/>
            <person name="Davis C."/>
            <person name="Chacko J."/>
            <person name="Dinh H."/>
            <person name="Dugan-Rocha S."/>
            <person name="Fowler G."/>
            <person name="Garner T.T."/>
            <person name="Garnes J."/>
            <person name="Gnirke A."/>
            <person name="Hawes A."/>
            <person name="Hernandez J."/>
            <person name="Hines S."/>
            <person name="Holder M."/>
            <person name="Hume J."/>
            <person name="Jhangiani S.N."/>
            <person name="Joshi V."/>
            <person name="Khan Z.M."/>
            <person name="Jackson L."/>
            <person name="Kovar C."/>
            <person name="Kowis A."/>
            <person name="Lee S."/>
            <person name="Lewis L.R."/>
            <person name="Margolis J."/>
            <person name="Morgan M."/>
            <person name="Nazareth L.V."/>
            <person name="Nguyen N."/>
            <person name="Okwuonu G."/>
            <person name="Parker D."/>
            <person name="Richards S."/>
            <person name="Ruiz S.J."/>
            <person name="Santibanez J."/>
            <person name="Savard J."/>
            <person name="Scherer S.E."/>
            <person name="Schneider B."/>
            <person name="Sodergren E."/>
            <person name="Tautz D."/>
            <person name="Vattahil S."/>
            <person name="Villasana D."/>
            <person name="White C.S."/>
            <person name="Wright R."/>
            <person name="Park Y."/>
            <person name="Beeman R.W."/>
            <person name="Lord J."/>
            <person name="Oppert B."/>
            <person name="Lorenzen M."/>
            <person name="Brown S."/>
            <person name="Wang L."/>
            <person name="Savard J."/>
            <person name="Tautz D."/>
            <person name="Richards S."/>
            <person name="Weinstock G."/>
            <person name="Gibbs R.A."/>
            <person name="Liu Y."/>
            <person name="Worley K."/>
            <person name="Weinstock G."/>
            <person name="Elsik C.G."/>
            <person name="Reese J.T."/>
            <person name="Elhaik E."/>
            <person name="Landan G."/>
            <person name="Graur D."/>
            <person name="Arensburger P."/>
            <person name="Atkinson P."/>
            <person name="Beeman R.W."/>
            <person name="Beidler J."/>
            <person name="Brown S.J."/>
            <person name="Demuth J.P."/>
            <person name="Drury D.W."/>
            <person name="Du Y.Z."/>
            <person name="Fujiwara H."/>
            <person name="Lorenzen M."/>
            <person name="Maselli V."/>
            <person name="Osanai M."/>
            <person name="Park Y."/>
            <person name="Robertson H.M."/>
            <person name="Tu Z."/>
            <person name="Wang J.J."/>
            <person name="Wang S."/>
            <person name="Richards S."/>
            <person name="Song H."/>
            <person name="Zhang L."/>
            <person name="Sodergren E."/>
            <person name="Werner D."/>
            <person name="Stanke M."/>
            <person name="Morgenstern B."/>
            <person name="Solovyev V."/>
            <person name="Kosarev P."/>
            <person name="Brown G."/>
            <person name="Chen H.C."/>
            <person name="Ermolaeva O."/>
            <person name="Hlavina W."/>
            <person name="Kapustin Y."/>
            <person name="Kiryutin B."/>
            <person name="Kitts P."/>
            <person name="Maglott D."/>
            <person name="Pruitt K."/>
            <person name="Sapojnikov V."/>
            <person name="Souvorov A."/>
            <person name="Mackey A.J."/>
            <person name="Waterhouse R.M."/>
            <person name="Wyder S."/>
            <person name="Zdobnov E.M."/>
            <person name="Zdobnov E.M."/>
            <person name="Wyder S."/>
            <person name="Kriventseva E.V."/>
            <person name="Kadowaki T."/>
            <person name="Bork P."/>
            <person name="Aranda M."/>
            <person name="Bao R."/>
            <person name="Beermann A."/>
            <person name="Berns N."/>
            <person name="Bolognesi R."/>
            <person name="Bonneton F."/>
            <person name="Bopp D."/>
            <person name="Brown S.J."/>
            <person name="Bucher G."/>
            <person name="Butts T."/>
            <person name="Chaumot A."/>
            <person name="Denell R.E."/>
            <person name="Ferrier D.E."/>
            <person name="Friedrich M."/>
            <person name="Gordon C.M."/>
            <person name="Jindra M."/>
            <person name="Klingler M."/>
            <person name="Lan Q."/>
            <person name="Lattorff H.M."/>
            <person name="Laudet V."/>
            <person name="von Levetsow C."/>
            <person name="Liu Z."/>
            <person name="Lutz R."/>
            <person name="Lynch J.A."/>
            <person name="da Fonseca R.N."/>
            <person name="Posnien N."/>
            <person name="Reuter R."/>
            <person name="Roth S."/>
            <person name="Savard J."/>
            <person name="Schinko J.B."/>
            <person name="Schmitt C."/>
            <person name="Schoppmeier M."/>
            <person name="Schroder R."/>
            <person name="Shippy T.D."/>
            <person name="Simonnet F."/>
            <person name="Marques-Souza H."/>
            <person name="Tautz D."/>
            <person name="Tomoyasu Y."/>
            <person name="Trauner J."/>
            <person name="Van der Zee M."/>
            <person name="Vervoort M."/>
            <person name="Wittkopp N."/>
            <person name="Wimmer E.A."/>
            <person name="Yang X."/>
            <person name="Jones A.K."/>
            <person name="Sattelle D.B."/>
            <person name="Ebert P.R."/>
            <person name="Nelson D."/>
            <person name="Scott J.G."/>
            <person name="Beeman R.W."/>
            <person name="Muthukrishnan S."/>
            <person name="Kramer K.J."/>
            <person name="Arakane Y."/>
            <person name="Beeman R.W."/>
            <person name="Zhu Q."/>
            <person name="Hogenkamp D."/>
            <person name="Dixit R."/>
            <person name="Oppert B."/>
            <person name="Jiang H."/>
            <person name="Zou Z."/>
            <person name="Marshall J."/>
            <person name="Elpidina E."/>
            <person name="Vinokurov K."/>
            <person name="Oppert C."/>
            <person name="Zou Z."/>
            <person name="Evans J."/>
            <person name="Lu Z."/>
            <person name="Zhao P."/>
            <person name="Sumathipala N."/>
            <person name="Altincicek B."/>
            <person name="Vilcinskas A."/>
            <person name="Williams M."/>
            <person name="Hultmark D."/>
            <person name="Hetru C."/>
            <person name="Jiang H."/>
            <person name="Grimmelikhuijzen C.J."/>
            <person name="Hauser F."/>
            <person name="Cazzamali G."/>
            <person name="Williamson M."/>
            <person name="Park Y."/>
            <person name="Li B."/>
            <person name="Tanaka Y."/>
            <person name="Predel R."/>
            <person name="Neupert S."/>
            <person name="Schachtner J."/>
            <person name="Verleyen P."/>
            <person name="Raible F."/>
            <person name="Bork P."/>
            <person name="Friedrich M."/>
            <person name="Walden K.K."/>
            <person name="Robertson H.M."/>
            <person name="Angeli S."/>
            <person name="Foret S."/>
            <person name="Bucher G."/>
            <person name="Schuetz S."/>
            <person name="Maleszka R."/>
            <person name="Wimmer E.A."/>
            <person name="Beeman R.W."/>
            <person name="Lorenzen M."/>
            <person name="Tomoyasu Y."/>
            <person name="Miller S.C."/>
            <person name="Grossmann D."/>
            <person name="Bucher G."/>
        </authorList>
    </citation>
    <scope>NUCLEOTIDE SEQUENCE [LARGE SCALE GENOMIC DNA]</scope>
    <source>
        <strain evidence="2 3">Georgia GA2</strain>
    </source>
</reference>
<dbReference type="Proteomes" id="UP000007266">
    <property type="component" value="Unassembled WGS sequence"/>
</dbReference>
<dbReference type="AlphaFoldDB" id="D7ELE1"/>
<evidence type="ECO:0000256" key="1">
    <source>
        <dbReference type="SAM" id="Phobius"/>
    </source>
</evidence>
<reference evidence="2 3" key="2">
    <citation type="journal article" date="2010" name="Nucleic Acids Res.">
        <title>BeetleBase in 2010: revisions to provide comprehensive genomic information for Tribolium castaneum.</title>
        <authorList>
            <person name="Kim H.S."/>
            <person name="Murphy T."/>
            <person name="Xia J."/>
            <person name="Caragea D."/>
            <person name="Park Y."/>
            <person name="Beeman R.W."/>
            <person name="Lorenzen M.D."/>
            <person name="Butcher S."/>
            <person name="Manak J.R."/>
            <person name="Brown S.J."/>
        </authorList>
    </citation>
    <scope>NUCLEOTIDE SEQUENCE [LARGE SCALE GENOMIC DNA]</scope>
    <source>
        <strain evidence="2 3">Georgia GA2</strain>
    </source>
</reference>
<sequence length="268" mass="27167">MTPDCGAYPIILPSSDLTVVDVLPSKCRLEKPSGRFRGTATACGEEVFRSWLFERVQSSMGLFYSEASVLVVVPVDGGVGGIGGGVGSRGRGGGGGKYRKGVLGVSRGLKEHEGQTGMRTVGGGTVRSLVSGIVISGGSVWVVTVEVREVGGRAPTVAVSGVGVMVRGCLVRMAAVVTVAAATATRMVATTVVVLVGVAVLTVVVCLAEAEVTAAAAGVRVTVAALLTAVVVVVARGTEVEAVLVCSAADGWGWEQGRIQVWRQGGVT</sequence>
<gene>
    <name evidence="2" type="primary">GLEAN_05294</name>
    <name evidence="2" type="ORF">TcasGA2_TC005294</name>
</gene>
<keyword evidence="3" id="KW-1185">Reference proteome</keyword>
<evidence type="ECO:0000313" key="2">
    <source>
        <dbReference type="EMBL" id="EFA12013.1"/>
    </source>
</evidence>
<keyword evidence="1" id="KW-1133">Transmembrane helix</keyword>
<protein>
    <submittedName>
        <fullName evidence="2">Uncharacterized protein</fullName>
    </submittedName>
</protein>
<keyword evidence="1" id="KW-0472">Membrane</keyword>
<evidence type="ECO:0000313" key="3">
    <source>
        <dbReference type="Proteomes" id="UP000007266"/>
    </source>
</evidence>
<dbReference type="EMBL" id="KQ971558">
    <property type="protein sequence ID" value="EFA12013.1"/>
    <property type="molecule type" value="Genomic_DNA"/>
</dbReference>
<dbReference type="HOGENOM" id="CLU_1039498_0_0_1"/>
<feature type="transmembrane region" description="Helical" evidence="1">
    <location>
        <begin position="126"/>
        <end position="145"/>
    </location>
</feature>
<dbReference type="InParanoid" id="D7ELE1"/>
<name>D7ELE1_TRICA</name>
<feature type="transmembrane region" description="Helical" evidence="1">
    <location>
        <begin position="188"/>
        <end position="208"/>
    </location>
</feature>